<evidence type="ECO:0000259" key="1">
    <source>
        <dbReference type="PROSITE" id="PS50011"/>
    </source>
</evidence>
<accession>A0A8C9R1Q5</accession>
<dbReference type="PANTHER" id="PTHR46240">
    <property type="entry name" value="SER/THR PROTEIN KINASE ULK4"/>
    <property type="match status" value="1"/>
</dbReference>
<dbReference type="PANTHER" id="PTHR46240:SF1">
    <property type="entry name" value="SERINE_THREONINE-PROTEIN KINASE ULK4"/>
    <property type="match status" value="1"/>
</dbReference>
<protein>
    <submittedName>
        <fullName evidence="2">Unc-51 like kinase 4</fullName>
    </submittedName>
</protein>
<dbReference type="SUPFAM" id="SSF56112">
    <property type="entry name" value="Protein kinase-like (PK-like)"/>
    <property type="match status" value="1"/>
</dbReference>
<dbReference type="InterPro" id="IPR000719">
    <property type="entry name" value="Prot_kinase_dom"/>
</dbReference>
<keyword evidence="3" id="KW-1185">Reference proteome</keyword>
<dbReference type="AlphaFoldDB" id="A0A8C9R1Q5"/>
<dbReference type="InterPro" id="IPR011989">
    <property type="entry name" value="ARM-like"/>
</dbReference>
<dbReference type="GO" id="GO:0004672">
    <property type="term" value="F:protein kinase activity"/>
    <property type="evidence" value="ECO:0007669"/>
    <property type="project" value="InterPro"/>
</dbReference>
<dbReference type="PROSITE" id="PS50011">
    <property type="entry name" value="PROTEIN_KINASE_DOM"/>
    <property type="match status" value="1"/>
</dbReference>
<dbReference type="InterPro" id="IPR045906">
    <property type="entry name" value="ULK4"/>
</dbReference>
<evidence type="ECO:0000313" key="3">
    <source>
        <dbReference type="Proteomes" id="UP000694397"/>
    </source>
</evidence>
<reference evidence="2" key="3">
    <citation type="submission" date="2025-09" db="UniProtKB">
        <authorList>
            <consortium name="Ensembl"/>
        </authorList>
    </citation>
    <scope>IDENTIFICATION</scope>
</reference>
<dbReference type="InterPro" id="IPR056981">
    <property type="entry name" value="HEAT_ULK4_RUNKEL"/>
</dbReference>
<sequence length="1272" mass="140560">MENFILYEEIGRGNQSVVYKGRRKGSISFVAIICSDKSKRAKITNHVRLIRNIKHENVVSFHEWYETSNHLWLVVELCTGGSLETVIGQDQCLSEDVVRGFAIDLAKGLKYIHDSGIVFCDLTPAKILLDGPGTLKYSNFCISKAEGENLEEFFLMSISQEAGLEDDNTLQINIKSLVQGSPTYSAPEVLKGEDTSIESDLWALGCVLYEMFSGKPPFFSQNASELLQLILNEDPPPLRQKVAPFSEPSPEFQSLLRGLLRKDPHERPSWDQLLSHPFWRGAFSEEEKLKEEDTFVSSSVETAYSNVTGQMLHSCSAPETLEETRTLEGVEAAGNKGQPLRNSLQLNSVAEFRPKSALDNDAREPVFLLSSCPAPGRSTMANHAVDRTSQSHEELLASQVNDLGSSIRELVFTDSDLTVTPIIDNSKVMKPAPVKFDSKTLSVPAYSGEKLSSLSPADWEAFVQQVCCLLHAAETSDSGPPRSKLNLLSYLCAVASHREAATRLAHSQLFPLLTPQLRAAPNWDVRTKVTRLLGLLSSHCVELKDVTPISEAVATLTELVRENFRNNKLKQCLLPSLGELMYLVARQEEKEEPPGGTWAIPAASYTVLMRCLREREELVVNHIAAKTVENICTTLSHHAKAFVTGEIGPLLWYLFTHSTVDSLRVTAISALCRVTRHSATAFQSVIDKVGLPAILDCLASGINRVQQYLLTMFAAILSHGANVQRLIQDRDLTAKVVRALESPFPMIRAKAFLVLLQVLSCSREVLLLCCNSRLVMYIERDIRKAAPGREEQSSNEYLSKCLDLLIRHMVQELPVLLDEILSALGNIVGRKHPSGAQAKQLKQSLPMIAVLLHMLTSQIFRPQVVTEEFLCKFGKLLNYVKSIDSCETCLDGAIGQTPSEELIRNTLLAMEAITQHPPLLTPHHSTVVDSILPPLTSLASSNNVEWRMVSLRVLSEITLLLLSQELLGEGEVNSAGRDLLALITKALLPQCESLLLEPDPLPAYALKLLVSLTEHSSHVSRLVEESHLLPVVFQVISEQQGNPLGTTVQSAMALLSNLTGQKDVRLRPLYQQGLVEVICSWLIRVAALCMEREDKAMAKRLHGLLLSLLDVLHNVLKSTSAVVRYALQSQKGEDKGDIQAAEELLLINRPLAELSGLLIQMLPSRDPELYEEASQCLSLLSQLYGGDDLECLHPDNLQSLAQTLEMQTDPRQQRLLLRVIKRLVTCKDKAAAGLQEGEDLLLVLQGLARCSRSHADVAVASLAAEILRAVGH</sequence>
<feature type="domain" description="Protein kinase" evidence="1">
    <location>
        <begin position="4"/>
        <end position="279"/>
    </location>
</feature>
<dbReference type="GeneTree" id="ENSGT00940000156541"/>
<dbReference type="Gene3D" id="1.25.10.10">
    <property type="entry name" value="Leucine-rich Repeat Variant"/>
    <property type="match status" value="2"/>
</dbReference>
<dbReference type="InterPro" id="IPR011009">
    <property type="entry name" value="Kinase-like_dom_sf"/>
</dbReference>
<dbReference type="OrthoDB" id="24822at2759"/>
<reference evidence="2 3" key="1">
    <citation type="submission" date="2019-04" db="EMBL/GenBank/DDBJ databases">
        <authorList>
            <consortium name="Wellcome Sanger Institute Data Sharing"/>
        </authorList>
    </citation>
    <scope>NUCLEOTIDE SEQUENCE [LARGE SCALE GENOMIC DNA]</scope>
</reference>
<dbReference type="Pfam" id="PF00069">
    <property type="entry name" value="Pkinase"/>
    <property type="match status" value="1"/>
</dbReference>
<dbReference type="SUPFAM" id="SSF48371">
    <property type="entry name" value="ARM repeat"/>
    <property type="match status" value="1"/>
</dbReference>
<name>A0A8C9R1Q5_SCLFO</name>
<dbReference type="Ensembl" id="ENSSFOT00015002715.2">
    <property type="protein sequence ID" value="ENSSFOP00015002670.1"/>
    <property type="gene ID" value="ENSSFOG00015001754.2"/>
</dbReference>
<evidence type="ECO:0000313" key="2">
    <source>
        <dbReference type="Ensembl" id="ENSSFOP00015002670.1"/>
    </source>
</evidence>
<gene>
    <name evidence="2" type="primary">ULK4</name>
    <name evidence="2" type="synonym">ulk4</name>
</gene>
<dbReference type="GO" id="GO:0005524">
    <property type="term" value="F:ATP binding"/>
    <property type="evidence" value="ECO:0007669"/>
    <property type="project" value="InterPro"/>
</dbReference>
<dbReference type="Proteomes" id="UP000694397">
    <property type="component" value="Chromosome 18"/>
</dbReference>
<organism evidence="2 3">
    <name type="scientific">Scleropages formosus</name>
    <name type="common">Asian bonytongue</name>
    <name type="synonym">Osteoglossum formosum</name>
    <dbReference type="NCBI Taxonomy" id="113540"/>
    <lineage>
        <taxon>Eukaryota</taxon>
        <taxon>Metazoa</taxon>
        <taxon>Chordata</taxon>
        <taxon>Craniata</taxon>
        <taxon>Vertebrata</taxon>
        <taxon>Euteleostomi</taxon>
        <taxon>Actinopterygii</taxon>
        <taxon>Neopterygii</taxon>
        <taxon>Teleostei</taxon>
        <taxon>Osteoglossocephala</taxon>
        <taxon>Osteoglossomorpha</taxon>
        <taxon>Osteoglossiformes</taxon>
        <taxon>Osteoglossidae</taxon>
        <taxon>Scleropages</taxon>
    </lineage>
</organism>
<dbReference type="InterPro" id="IPR016024">
    <property type="entry name" value="ARM-type_fold"/>
</dbReference>
<proteinExistence type="predicted"/>
<reference evidence="2" key="2">
    <citation type="submission" date="2025-08" db="UniProtKB">
        <authorList>
            <consortium name="Ensembl"/>
        </authorList>
    </citation>
    <scope>IDENTIFICATION</scope>
</reference>
<dbReference type="Pfam" id="PF23606">
    <property type="entry name" value="HEAT_ULK4"/>
    <property type="match status" value="1"/>
</dbReference>
<dbReference type="Gene3D" id="1.10.510.10">
    <property type="entry name" value="Transferase(Phosphotransferase) domain 1"/>
    <property type="match status" value="1"/>
</dbReference>
<dbReference type="CDD" id="cd14010">
    <property type="entry name" value="STKc_ULK4"/>
    <property type="match status" value="1"/>
</dbReference>